<sequence length="172" mass="19095">MHCHHPHCARVGPVVAIANWRLYPDLTNFLLEIVNDRLHVIEMQHVNQTSHTKTALRPLGVLVLICVMVFQFVSPAVASPLAASTAEHHMTMDHSEMAHVGAAEMDHDMPAMDAHHQGSADCMAFMCCFHENSAPFKLLTSDVLLPSNKGIEQAMIMPSYLRISKDRPPQAI</sequence>
<keyword evidence="3" id="KW-1185">Reference proteome</keyword>
<reference evidence="2 3" key="1">
    <citation type="submission" date="2018-09" db="EMBL/GenBank/DDBJ databases">
        <title>Genomic Encyclopedia of Archaeal and Bacterial Type Strains, Phase II (KMG-II): from individual species to whole genera.</title>
        <authorList>
            <person name="Goeker M."/>
        </authorList>
    </citation>
    <scope>NUCLEOTIDE SEQUENCE [LARGE SCALE GENOMIC DNA]</scope>
    <source>
        <strain evidence="2 3">DSM 11458</strain>
    </source>
</reference>
<dbReference type="AlphaFoldDB" id="A0A420DH54"/>
<evidence type="ECO:0008006" key="4">
    <source>
        <dbReference type="Google" id="ProtNLM"/>
    </source>
</evidence>
<keyword evidence="1" id="KW-0812">Transmembrane</keyword>
<evidence type="ECO:0000313" key="3">
    <source>
        <dbReference type="Proteomes" id="UP000284407"/>
    </source>
</evidence>
<proteinExistence type="predicted"/>
<keyword evidence="1" id="KW-1133">Transmembrane helix</keyword>
<comment type="caution">
    <text evidence="2">The sequence shown here is derived from an EMBL/GenBank/DDBJ whole genome shotgun (WGS) entry which is preliminary data.</text>
</comment>
<keyword evidence="1" id="KW-0472">Membrane</keyword>
<feature type="transmembrane region" description="Helical" evidence="1">
    <location>
        <begin position="59"/>
        <end position="83"/>
    </location>
</feature>
<gene>
    <name evidence="2" type="ORF">C8N30_2618</name>
</gene>
<accession>A0A420DH54</accession>
<organism evidence="2 3">
    <name type="scientific">Sulfitobacter guttiformis</name>
    <dbReference type="NCBI Taxonomy" id="74349"/>
    <lineage>
        <taxon>Bacteria</taxon>
        <taxon>Pseudomonadati</taxon>
        <taxon>Pseudomonadota</taxon>
        <taxon>Alphaproteobacteria</taxon>
        <taxon>Rhodobacterales</taxon>
        <taxon>Roseobacteraceae</taxon>
        <taxon>Sulfitobacter</taxon>
    </lineage>
</organism>
<evidence type="ECO:0000256" key="1">
    <source>
        <dbReference type="SAM" id="Phobius"/>
    </source>
</evidence>
<dbReference type="Proteomes" id="UP000284407">
    <property type="component" value="Unassembled WGS sequence"/>
</dbReference>
<dbReference type="STRING" id="1443111.Z949_1910"/>
<protein>
    <recommendedName>
        <fullName evidence="4">DUF2946 domain-containing protein</fullName>
    </recommendedName>
</protein>
<evidence type="ECO:0000313" key="2">
    <source>
        <dbReference type="EMBL" id="RKE93555.1"/>
    </source>
</evidence>
<dbReference type="EMBL" id="RAQK01000002">
    <property type="protein sequence ID" value="RKE93555.1"/>
    <property type="molecule type" value="Genomic_DNA"/>
</dbReference>
<name>A0A420DH54_9RHOB</name>